<evidence type="ECO:0000313" key="9">
    <source>
        <dbReference type="Proteomes" id="UP000262582"/>
    </source>
</evidence>
<evidence type="ECO:0000313" key="8">
    <source>
        <dbReference type="EMBL" id="RXI31819.1"/>
    </source>
</evidence>
<keyword evidence="8" id="KW-0547">Nucleotide-binding</keyword>
<sequence length="785" mass="90537">MPSLSFTVSARTAKLIGQENFANAQGAIIELVKNSYDADATFCIIIFDNDILYMIDNGSGMTLDVIKNEWMTIGTNLKQKDHTSTEGRVKTGAKGIGRFALDRLGTNSTVYTYSKKTNKPLIWKVQWNNFNKENIVINDVKARIREIGSDNTLKVTVNRMFHNKPELISFFNNINDEELVNGTILKIENLKDIWDFNELENLYKSLEVLMPPQELSTEFDINLFSTKFLQDFGNVKNPNIEGYDYKLKVEYSPTQGDSLRVTLIRNELNKEKVLTDYSEIFNDEVMKRAGITKEKFIQEEDIYSINFSELKTFKNVEKRLAKEIGEFSFVFYFFKITQGEENESSLVKYPYKDFISAERKEFLKKFGGIKIFRDNFRVRPYGENGDDWLNLGHRQASNTWGVGQKLGGYKVKPTQVLGVINISRLTNIKFEDKSGREGIQENNTFELFKNSIIDIISIFETDRNIIMHSLYNLDKSRKSDINAMASATNAAKRVLRNKTSTITEKEYNHIDIQDKETLAKAALAYELKVKEQDSEIRMLRNLASVGLIISSFAHEVHNLRMRIVPRHRHLKRSLHNLISDDVISKLNKYDNPFFMIDSYEQDDIKLKHWLDYSLNTLQKDKRKRTNINLVNYFNSFISNWSRALTQRGITIKLTKEETLSFELKSFEVDLDVIFNNLLSNSINALKQIKTKNKEINIELIKEDSDIIIIFRDNGIGLGKEYSNNPDKIFNALETSRTDKNGNLIGTGLGLYLVKITVSEYKGSAVKILETKDSGFALFFKFKCFN</sequence>
<dbReference type="EC" id="2.7.13.3" evidence="2"/>
<evidence type="ECO:0000313" key="7">
    <source>
        <dbReference type="EMBL" id="AXX96341.1"/>
    </source>
</evidence>
<dbReference type="AlphaFoldDB" id="A0A347UBW3"/>
<keyword evidence="5 7" id="KW-0418">Kinase</keyword>
<keyword evidence="3" id="KW-0597">Phosphoprotein</keyword>
<feature type="domain" description="Histidine kinase/HSP90-like ATPase" evidence="6">
    <location>
        <begin position="665"/>
        <end position="783"/>
    </location>
</feature>
<keyword evidence="8" id="KW-0067">ATP-binding</keyword>
<dbReference type="EMBL" id="CP032097">
    <property type="protein sequence ID" value="AXX96341.1"/>
    <property type="molecule type" value="Genomic_DNA"/>
</dbReference>
<keyword evidence="9" id="KW-1185">Reference proteome</keyword>
<organism evidence="8 10">
    <name type="scientific">Arcobacter ellisii</name>
    <dbReference type="NCBI Taxonomy" id="913109"/>
    <lineage>
        <taxon>Bacteria</taxon>
        <taxon>Pseudomonadati</taxon>
        <taxon>Campylobacterota</taxon>
        <taxon>Epsilonproteobacteria</taxon>
        <taxon>Campylobacterales</taxon>
        <taxon>Arcobacteraceae</taxon>
        <taxon>Arcobacter</taxon>
    </lineage>
</organism>
<dbReference type="Gene3D" id="3.30.565.10">
    <property type="entry name" value="Histidine kinase-like ATPase, C-terminal domain"/>
    <property type="match status" value="2"/>
</dbReference>
<dbReference type="Proteomes" id="UP000290588">
    <property type="component" value="Unassembled WGS sequence"/>
</dbReference>
<dbReference type="SUPFAM" id="SSF55874">
    <property type="entry name" value="ATPase domain of HSP90 chaperone/DNA topoisomerase II/histidine kinase"/>
    <property type="match status" value="2"/>
</dbReference>
<proteinExistence type="predicted"/>
<dbReference type="Proteomes" id="UP000262582">
    <property type="component" value="Chromosome"/>
</dbReference>
<dbReference type="InterPro" id="IPR003594">
    <property type="entry name" value="HATPase_dom"/>
</dbReference>
<dbReference type="REBASE" id="274420">
    <property type="entry name" value="Ael26155ORF2738P"/>
</dbReference>
<dbReference type="RefSeq" id="WP_118918477.1">
    <property type="nucleotide sequence ID" value="NZ_CP032097.1"/>
</dbReference>
<dbReference type="GO" id="GO:0004673">
    <property type="term" value="F:protein histidine kinase activity"/>
    <property type="evidence" value="ECO:0007669"/>
    <property type="project" value="UniProtKB-EC"/>
</dbReference>
<evidence type="ECO:0000256" key="5">
    <source>
        <dbReference type="ARBA" id="ARBA00022777"/>
    </source>
</evidence>
<dbReference type="Pfam" id="PF02518">
    <property type="entry name" value="HATPase_c"/>
    <property type="match status" value="1"/>
</dbReference>
<protein>
    <recommendedName>
        <fullName evidence="2">histidine kinase</fullName>
        <ecNumber evidence="2">2.7.13.3</ecNumber>
    </recommendedName>
</protein>
<comment type="catalytic activity">
    <reaction evidence="1">
        <text>ATP + protein L-histidine = ADP + protein N-phospho-L-histidine.</text>
        <dbReference type="EC" id="2.7.13.3"/>
    </reaction>
</comment>
<dbReference type="PANTHER" id="PTHR43304:SF1">
    <property type="entry name" value="PAC DOMAIN-CONTAINING PROTEIN"/>
    <property type="match status" value="1"/>
</dbReference>
<evidence type="ECO:0000256" key="1">
    <source>
        <dbReference type="ARBA" id="ARBA00000085"/>
    </source>
</evidence>
<dbReference type="SMART" id="SM00387">
    <property type="entry name" value="HATPase_c"/>
    <property type="match status" value="1"/>
</dbReference>
<dbReference type="InterPro" id="IPR036890">
    <property type="entry name" value="HATPase_C_sf"/>
</dbReference>
<accession>A0A347UBW3</accession>
<dbReference type="Pfam" id="PF13589">
    <property type="entry name" value="HATPase_c_3"/>
    <property type="match status" value="1"/>
</dbReference>
<evidence type="ECO:0000256" key="2">
    <source>
        <dbReference type="ARBA" id="ARBA00012438"/>
    </source>
</evidence>
<evidence type="ECO:0000256" key="4">
    <source>
        <dbReference type="ARBA" id="ARBA00022679"/>
    </source>
</evidence>
<dbReference type="KEGG" id="aell:AELL_2737"/>
<evidence type="ECO:0000259" key="6">
    <source>
        <dbReference type="SMART" id="SM00387"/>
    </source>
</evidence>
<dbReference type="EMBL" id="NXIG01000003">
    <property type="protein sequence ID" value="RXI31819.1"/>
    <property type="molecule type" value="Genomic_DNA"/>
</dbReference>
<dbReference type="OrthoDB" id="9816482at2"/>
<dbReference type="GO" id="GO:0005524">
    <property type="term" value="F:ATP binding"/>
    <property type="evidence" value="ECO:0007669"/>
    <property type="project" value="UniProtKB-KW"/>
</dbReference>
<dbReference type="InterPro" id="IPR052162">
    <property type="entry name" value="Sensor_kinase/Photoreceptor"/>
</dbReference>
<gene>
    <name evidence="7" type="ORF">AELL_2737</name>
    <name evidence="8" type="ORF">CP962_03290</name>
</gene>
<reference evidence="8 10" key="1">
    <citation type="submission" date="2017-09" db="EMBL/GenBank/DDBJ databases">
        <title>Genomics of the genus Arcobacter.</title>
        <authorList>
            <person name="Perez-Cataluna A."/>
            <person name="Figueras M.J."/>
            <person name="Salas-Masso N."/>
        </authorList>
    </citation>
    <scope>NUCLEOTIDE SEQUENCE [LARGE SCALE GENOMIC DNA]</scope>
    <source>
        <strain evidence="8 10">CECT 7837</strain>
    </source>
</reference>
<name>A0A347UBW3_9BACT</name>
<reference evidence="7 9" key="2">
    <citation type="submission" date="2018-08" db="EMBL/GenBank/DDBJ databases">
        <title>Complete genome of the Arcobacter ellisii type strain LMG 26155.</title>
        <authorList>
            <person name="Miller W.G."/>
            <person name="Yee E."/>
            <person name="Bono J.L."/>
        </authorList>
    </citation>
    <scope>NUCLEOTIDE SEQUENCE [LARGE SCALE GENOMIC DNA]</scope>
    <source>
        <strain evidence="7 9">LMG 26155</strain>
    </source>
</reference>
<dbReference type="PANTHER" id="PTHR43304">
    <property type="entry name" value="PHYTOCHROME-LIKE PROTEIN CPH1"/>
    <property type="match status" value="1"/>
</dbReference>
<keyword evidence="4" id="KW-0808">Transferase</keyword>
<evidence type="ECO:0000256" key="3">
    <source>
        <dbReference type="ARBA" id="ARBA00022553"/>
    </source>
</evidence>
<evidence type="ECO:0000313" key="10">
    <source>
        <dbReference type="Proteomes" id="UP000290588"/>
    </source>
</evidence>